<feature type="non-terminal residue" evidence="2">
    <location>
        <position position="139"/>
    </location>
</feature>
<feature type="region of interest" description="Disordered" evidence="1">
    <location>
        <begin position="106"/>
        <end position="139"/>
    </location>
</feature>
<reference evidence="2 3" key="1">
    <citation type="journal article" date="2016" name="PLoS ONE">
        <title>A First Insight into the Genome of the Filter-Feeder Mussel Mytilus galloprovincialis.</title>
        <authorList>
            <person name="Murgarella M."/>
            <person name="Puiu D."/>
            <person name="Novoa B."/>
            <person name="Figueras A."/>
            <person name="Posada D."/>
            <person name="Canchaya C."/>
        </authorList>
    </citation>
    <scope>NUCLEOTIDE SEQUENCE [LARGE SCALE GENOMIC DNA]</scope>
    <source>
        <tissue evidence="2">Muscle</tissue>
    </source>
</reference>
<evidence type="ECO:0000256" key="1">
    <source>
        <dbReference type="SAM" id="MobiDB-lite"/>
    </source>
</evidence>
<feature type="non-terminal residue" evidence="2">
    <location>
        <position position="1"/>
    </location>
</feature>
<organism evidence="2 3">
    <name type="scientific">Mytilus galloprovincialis</name>
    <name type="common">Mediterranean mussel</name>
    <dbReference type="NCBI Taxonomy" id="29158"/>
    <lineage>
        <taxon>Eukaryota</taxon>
        <taxon>Metazoa</taxon>
        <taxon>Spiralia</taxon>
        <taxon>Lophotrochozoa</taxon>
        <taxon>Mollusca</taxon>
        <taxon>Bivalvia</taxon>
        <taxon>Autobranchia</taxon>
        <taxon>Pteriomorphia</taxon>
        <taxon>Mytilida</taxon>
        <taxon>Mytiloidea</taxon>
        <taxon>Mytilidae</taxon>
        <taxon>Mytilinae</taxon>
        <taxon>Mytilus</taxon>
    </lineage>
</organism>
<dbReference type="Pfam" id="PF23116">
    <property type="entry name" value="HHD_RTEL1"/>
    <property type="match status" value="1"/>
</dbReference>
<feature type="compositionally biased region" description="Polar residues" evidence="1">
    <location>
        <begin position="121"/>
        <end position="139"/>
    </location>
</feature>
<dbReference type="EMBL" id="KV625953">
    <property type="protein sequence ID" value="OPL07283.1"/>
    <property type="molecule type" value="Genomic_DNA"/>
</dbReference>
<dbReference type="Gene3D" id="1.20.1160.20">
    <property type="match status" value="1"/>
</dbReference>
<dbReference type="Proteomes" id="UP000266721">
    <property type="component" value="Unassembled WGS sequence"/>
</dbReference>
<protein>
    <submittedName>
        <fullName evidence="2">Uncharacterized protein</fullName>
    </submittedName>
</protein>
<proteinExistence type="predicted"/>
<dbReference type="AlphaFoldDB" id="A0A409V690"/>
<sequence length="139" mass="16234">MYLDFGYWTIIVLRPHSFCVKRVLYGDRYKMFSKALVDYKKIGDFQQLTPVLVGVFTEDTELYPFFREFYRFVRPKDKCEYDKLCKSITGTGCGYRPEDSILRKRLQTDNSSNADKRQKTVHTNLSSLPEASSTGKQIS</sequence>
<gene>
    <name evidence="2" type="ORF">AM593_06700</name>
</gene>
<evidence type="ECO:0000313" key="2">
    <source>
        <dbReference type="EMBL" id="OPL07283.1"/>
    </source>
</evidence>
<accession>A0A409V690</accession>
<keyword evidence="3" id="KW-1185">Reference proteome</keyword>
<name>A0A409V690_MYTGA</name>
<evidence type="ECO:0000313" key="3">
    <source>
        <dbReference type="Proteomes" id="UP000266721"/>
    </source>
</evidence>